<keyword evidence="4" id="KW-1185">Reference proteome</keyword>
<dbReference type="CDD" id="cd00136">
    <property type="entry name" value="PDZ_canonical"/>
    <property type="match status" value="1"/>
</dbReference>
<feature type="compositionally biased region" description="Basic and acidic residues" evidence="1">
    <location>
        <begin position="950"/>
        <end position="978"/>
    </location>
</feature>
<evidence type="ECO:0000313" key="4">
    <source>
        <dbReference type="Proteomes" id="UP000708208"/>
    </source>
</evidence>
<sequence>MEEEPVLGPFITVVSVDGGIQTANKLTVITPTEINDSPRLSVVHEDVDEESPDEEESATNSLHGAYVTVLALGKKQELSSKNQKKSVVNICTDQVNSTPHVVAILSKTDRPIAKERKSKSIVDIHNFPKMNANMNIDIHRNKSMCESSSEVNKNTTEIPESNECVNKERTGSVNGRNENSNESDYVTEQVTVYKLPGERLGFGLRFHGGLTNPTEKVKQLFIQSCAEDSPAARTQASWGNLVEGDEILQIENVSVSRMTRMDCIQLLKDASVVLHLLICHFYSPPSVHSASLGWDDLCHKGNNNLNNSSSILLNQHDMGLGREDLDKLEILEPEEPVQPEPKLRHDKSRLFTSMDCEKGTTTRVRPSTPTLLASSAGAESVPVAPPRKGKPEVLDGPMSEPLAMKIKPPMGFADEDKYLLCLPPEAKVYTFAVESQEKGMYSSHSESLSICESDDSHSTRSTVVSRLSMMSMNNMTECSKRIEVVGQTSSLEGIEGVTSPSFSTQDDEGEDEIPLAPPLHFQDLTNNADDQRSSCLNSQLSYHKVQTESDGLVPLEFVLMQHEPEEERGFIENPLPYNSQLIDINDDDELALLAEELGLGQDDDEDEAEELRKFLLLEEKLRTIHDKDNEDKQDAFGSASSQRDDLAIAEEDEDEEEDDEEEDERSSQKEYDIFNDQLSVHNEIETTLVDNISLKNEVEGRKCNSETSNEFTSTFNNNSLTAHKKELIEGNNGTVGLSGATKSKLPETELTLTSAGDADYNETVLLTRHTNSLCQLDQQHKPNLILRNNPVIEPIFETDEQSDGTEEEALNGDENEQNKHETFVAILQVNSSHIKHPESHSFERISHVSTDTQSRIIADESSQWTTRVKVMGATPTTNVIQTTNTTQLTNLTMAAQSTPTIPNTTSTENVTIANTTPIVDFLSKDGHNLKRSNGVSCKISAYNPNTNDRSYNESIKEESPAKVDNLEQKSIETEEEKGAIILQSQNKPTLNAHNASDKGKY</sequence>
<feature type="compositionally biased region" description="Polar residues" evidence="1">
    <location>
        <begin position="982"/>
        <end position="994"/>
    </location>
</feature>
<feature type="region of interest" description="Disordered" evidence="1">
    <location>
        <begin position="627"/>
        <end position="671"/>
    </location>
</feature>
<comment type="caution">
    <text evidence="3">The sequence shown here is derived from an EMBL/GenBank/DDBJ whole genome shotgun (WGS) entry which is preliminary data.</text>
</comment>
<dbReference type="AlphaFoldDB" id="A0A8J2NU65"/>
<feature type="compositionally biased region" description="Polar residues" evidence="1">
    <location>
        <begin position="361"/>
        <end position="373"/>
    </location>
</feature>
<feature type="region of interest" description="Disordered" evidence="1">
    <location>
        <begin position="941"/>
        <end position="1001"/>
    </location>
</feature>
<gene>
    <name evidence="3" type="ORF">AFUS01_LOCUS3922</name>
</gene>
<feature type="region of interest" description="Disordered" evidence="1">
    <location>
        <begin position="359"/>
        <end position="399"/>
    </location>
</feature>
<feature type="compositionally biased region" description="Acidic residues" evidence="1">
    <location>
        <begin position="647"/>
        <end position="664"/>
    </location>
</feature>
<accession>A0A8J2NU65</accession>
<dbReference type="Pfam" id="PF00595">
    <property type="entry name" value="PDZ"/>
    <property type="match status" value="1"/>
</dbReference>
<dbReference type="Proteomes" id="UP000708208">
    <property type="component" value="Unassembled WGS sequence"/>
</dbReference>
<dbReference type="InterPro" id="IPR001478">
    <property type="entry name" value="PDZ"/>
</dbReference>
<dbReference type="PANTHER" id="PTHR11324">
    <property type="entry name" value="IL16-RELATED"/>
    <property type="match status" value="1"/>
</dbReference>
<organism evidence="3 4">
    <name type="scientific">Allacma fusca</name>
    <dbReference type="NCBI Taxonomy" id="39272"/>
    <lineage>
        <taxon>Eukaryota</taxon>
        <taxon>Metazoa</taxon>
        <taxon>Ecdysozoa</taxon>
        <taxon>Arthropoda</taxon>
        <taxon>Hexapoda</taxon>
        <taxon>Collembola</taxon>
        <taxon>Symphypleona</taxon>
        <taxon>Sminthuridae</taxon>
        <taxon>Allacma</taxon>
    </lineage>
</organism>
<evidence type="ECO:0000313" key="3">
    <source>
        <dbReference type="EMBL" id="CAG7696134.1"/>
    </source>
</evidence>
<dbReference type="OrthoDB" id="42382at2759"/>
<name>A0A8J2NU65_9HEXA</name>
<proteinExistence type="predicted"/>
<dbReference type="PROSITE" id="PS50106">
    <property type="entry name" value="PDZ"/>
    <property type="match status" value="1"/>
</dbReference>
<feature type="domain" description="PDZ" evidence="2">
    <location>
        <begin position="189"/>
        <end position="278"/>
    </location>
</feature>
<dbReference type="EMBL" id="CAJVCH010024114">
    <property type="protein sequence ID" value="CAG7696134.1"/>
    <property type="molecule type" value="Genomic_DNA"/>
</dbReference>
<protein>
    <recommendedName>
        <fullName evidence="2">PDZ domain-containing protein</fullName>
    </recommendedName>
</protein>
<evidence type="ECO:0000259" key="2">
    <source>
        <dbReference type="PROSITE" id="PS50106"/>
    </source>
</evidence>
<dbReference type="PANTHER" id="PTHR11324:SF16">
    <property type="entry name" value="PDZ DOMAIN-CONTAINING PROTEIN 2"/>
    <property type="match status" value="1"/>
</dbReference>
<dbReference type="SMART" id="SM00228">
    <property type="entry name" value="PDZ"/>
    <property type="match status" value="1"/>
</dbReference>
<evidence type="ECO:0000256" key="1">
    <source>
        <dbReference type="SAM" id="MobiDB-lite"/>
    </source>
</evidence>
<reference evidence="3" key="1">
    <citation type="submission" date="2021-06" db="EMBL/GenBank/DDBJ databases">
        <authorList>
            <person name="Hodson N. C."/>
            <person name="Mongue J. A."/>
            <person name="Jaron S. K."/>
        </authorList>
    </citation>
    <scope>NUCLEOTIDE SEQUENCE</scope>
</reference>